<comment type="subcellular location">
    <subcellularLocation>
        <location evidence="2">Cell inner membrane</location>
        <topology evidence="2">Multi-pass membrane protein</topology>
    </subcellularLocation>
</comment>
<dbReference type="EC" id="2.7.13.3" evidence="3"/>
<comment type="catalytic activity">
    <reaction evidence="1">
        <text>ATP + protein L-histidine = ADP + protein N-phospho-L-histidine.</text>
        <dbReference type="EC" id="2.7.13.3"/>
    </reaction>
</comment>
<dbReference type="InterPro" id="IPR050736">
    <property type="entry name" value="Sensor_HK_Regulatory"/>
</dbReference>
<evidence type="ECO:0000256" key="6">
    <source>
        <dbReference type="ARBA" id="ARBA00022777"/>
    </source>
</evidence>
<feature type="transmembrane region" description="Helical" evidence="8">
    <location>
        <begin position="23"/>
        <end position="47"/>
    </location>
</feature>
<evidence type="ECO:0000256" key="7">
    <source>
        <dbReference type="ARBA" id="ARBA00023012"/>
    </source>
</evidence>
<dbReference type="SUPFAM" id="SSF55874">
    <property type="entry name" value="ATPase domain of HSP90 chaperone/DNA topoisomerase II/histidine kinase"/>
    <property type="match status" value="1"/>
</dbReference>
<dbReference type="GO" id="GO:0005886">
    <property type="term" value="C:plasma membrane"/>
    <property type="evidence" value="ECO:0007669"/>
    <property type="project" value="UniProtKB-SubCell"/>
</dbReference>
<feature type="transmembrane region" description="Helical" evidence="8">
    <location>
        <begin position="368"/>
        <end position="385"/>
    </location>
</feature>
<evidence type="ECO:0000256" key="4">
    <source>
        <dbReference type="ARBA" id="ARBA00022553"/>
    </source>
</evidence>
<dbReference type="Gene3D" id="3.30.565.10">
    <property type="entry name" value="Histidine kinase-like ATPase, C-terminal domain"/>
    <property type="match status" value="1"/>
</dbReference>
<reference evidence="10 11" key="1">
    <citation type="submission" date="2015-12" db="EMBL/GenBank/DDBJ databases">
        <title>Diversity of Burkholderia near neighbor genomes.</title>
        <authorList>
            <person name="Sahl J."/>
            <person name="Wagner D."/>
            <person name="Keim P."/>
        </authorList>
    </citation>
    <scope>NUCLEOTIDE SEQUENCE [LARGE SCALE GENOMIC DNA]</scope>
    <source>
        <strain evidence="10 11">BDU6</strain>
    </source>
</reference>
<dbReference type="PIRSF" id="PIRSF037347">
    <property type="entry name" value="STHK_CHASE2_PAS_prd"/>
    <property type="match status" value="1"/>
</dbReference>
<dbReference type="Pfam" id="PF05226">
    <property type="entry name" value="CHASE2"/>
    <property type="match status" value="1"/>
</dbReference>
<feature type="transmembrane region" description="Helical" evidence="8">
    <location>
        <begin position="343"/>
        <end position="362"/>
    </location>
</feature>
<dbReference type="InterPro" id="IPR017181">
    <property type="entry name" value="Sig_transdc_His_kin_CHASE2"/>
</dbReference>
<evidence type="ECO:0000259" key="9">
    <source>
        <dbReference type="PROSITE" id="PS50109"/>
    </source>
</evidence>
<dbReference type="SUPFAM" id="SSF47384">
    <property type="entry name" value="Homodimeric domain of signal transducing histidine kinase"/>
    <property type="match status" value="1"/>
</dbReference>
<dbReference type="CDD" id="cd00075">
    <property type="entry name" value="HATPase"/>
    <property type="match status" value="1"/>
</dbReference>
<evidence type="ECO:0000256" key="2">
    <source>
        <dbReference type="ARBA" id="ARBA00004429"/>
    </source>
</evidence>
<keyword evidence="4" id="KW-0597">Phosphoprotein</keyword>
<dbReference type="FunFam" id="3.30.565.10:FF:000006">
    <property type="entry name" value="Sensor histidine kinase WalK"/>
    <property type="match status" value="1"/>
</dbReference>
<evidence type="ECO:0000256" key="8">
    <source>
        <dbReference type="SAM" id="Phobius"/>
    </source>
</evidence>
<keyword evidence="8" id="KW-0812">Transmembrane</keyword>
<keyword evidence="7" id="KW-0902">Two-component regulatory system</keyword>
<dbReference type="SMART" id="SM01080">
    <property type="entry name" value="CHASE2"/>
    <property type="match status" value="1"/>
</dbReference>
<evidence type="ECO:0000256" key="3">
    <source>
        <dbReference type="ARBA" id="ARBA00012438"/>
    </source>
</evidence>
<keyword evidence="6 10" id="KW-0418">Kinase</keyword>
<name>A0A1B4FJF4_9BURK</name>
<dbReference type="CDD" id="cd00082">
    <property type="entry name" value="HisKA"/>
    <property type="match status" value="1"/>
</dbReference>
<accession>A0A1B4FJF4</accession>
<keyword evidence="5" id="KW-0808">Transferase</keyword>
<dbReference type="SMART" id="SM00387">
    <property type="entry name" value="HATPase_c"/>
    <property type="match status" value="1"/>
</dbReference>
<dbReference type="Pfam" id="PF00512">
    <property type="entry name" value="HisKA"/>
    <property type="match status" value="1"/>
</dbReference>
<keyword evidence="8" id="KW-0472">Membrane</keyword>
<dbReference type="PROSITE" id="PS50109">
    <property type="entry name" value="HIS_KIN"/>
    <property type="match status" value="1"/>
</dbReference>
<dbReference type="GO" id="GO:0000155">
    <property type="term" value="F:phosphorelay sensor kinase activity"/>
    <property type="evidence" value="ECO:0007669"/>
    <property type="project" value="InterPro"/>
</dbReference>
<evidence type="ECO:0000313" key="11">
    <source>
        <dbReference type="Proteomes" id="UP000062519"/>
    </source>
</evidence>
<dbReference type="EMBL" id="CP013387">
    <property type="protein sequence ID" value="AOJ03748.1"/>
    <property type="molecule type" value="Genomic_DNA"/>
</dbReference>
<evidence type="ECO:0000256" key="5">
    <source>
        <dbReference type="ARBA" id="ARBA00022679"/>
    </source>
</evidence>
<dbReference type="AlphaFoldDB" id="A0A1B4FJF4"/>
<organism evidence="10 11">
    <name type="scientific">Burkholderia mayonis</name>
    <dbReference type="NCBI Taxonomy" id="1385591"/>
    <lineage>
        <taxon>Bacteria</taxon>
        <taxon>Pseudomonadati</taxon>
        <taxon>Pseudomonadota</taxon>
        <taxon>Betaproteobacteria</taxon>
        <taxon>Burkholderiales</taxon>
        <taxon>Burkholderiaceae</taxon>
        <taxon>Burkholderia</taxon>
        <taxon>pseudomallei group</taxon>
    </lineage>
</organism>
<dbReference type="SMART" id="SM00388">
    <property type="entry name" value="HisKA"/>
    <property type="match status" value="1"/>
</dbReference>
<dbReference type="KEGG" id="buu:WS70_17585"/>
<keyword evidence="8" id="KW-1133">Transmembrane helix</keyword>
<dbReference type="InterPro" id="IPR004358">
    <property type="entry name" value="Sig_transdc_His_kin-like_C"/>
</dbReference>
<dbReference type="InterPro" id="IPR036097">
    <property type="entry name" value="HisK_dim/P_sf"/>
</dbReference>
<dbReference type="PRINTS" id="PR00344">
    <property type="entry name" value="BCTRLSENSOR"/>
</dbReference>
<dbReference type="Pfam" id="PF02518">
    <property type="entry name" value="HATPase_c"/>
    <property type="match status" value="1"/>
</dbReference>
<feature type="domain" description="Histidine kinase" evidence="9">
    <location>
        <begin position="569"/>
        <end position="789"/>
    </location>
</feature>
<protein>
    <recommendedName>
        <fullName evidence="3">histidine kinase</fullName>
        <ecNumber evidence="3">2.7.13.3</ecNumber>
    </recommendedName>
</protein>
<dbReference type="InterPro" id="IPR007890">
    <property type="entry name" value="CHASE2"/>
</dbReference>
<dbReference type="PANTHER" id="PTHR43711">
    <property type="entry name" value="TWO-COMPONENT HISTIDINE KINASE"/>
    <property type="match status" value="1"/>
</dbReference>
<sequence length="789" mass="86729">MVLCSAAACAAVAIPKNCRVRKLLNFFAALGSGPIVFMFAMFALALLGSYPAGGVVSGTLDRVLFDLMARMVAHKPTGDIVVVNIDEPTLTALGARNLPAYSKALLDRMGLARSIVLDLPLAPGLDYGSLERGMQDHPQVILVRPSNATDVSGNPVLPLPRALADHAAAISQRDVTIGHYGVVTGFVPYIRTASGTISHIALDALRVARIEAPVPFEDYLEPYAPSVDAERVQAVSIVMPPVEATRQYSYLDVVQGRIPGDAFAGKIVFVGHEAWLGEGTYQTSSLHSEAISRVQLDALITEAVASGSLTRKIAYPAEVAIQFVITIGIALICFVVPGRAMHLAALAWVPLIFAIALGLLLFHVWLPIGFLPVVCILIYGFFASVRHHRTLMLLRREVSELNTVLASIQSSDVTKLTSIPALAAHGELRHIESMIHEIRLWQRTYVSMIDRLPYPVFLELEGRLAVRNDKANNLLLPDASDAADCSLKKRTAPLNMLKQKIDAALHAAPGTPREIVWRSREYVLLCEPLAEAADKHGQTNAWPASQLISLIDLADAKNYVAYDKEMLRHVAHDLRSPLTTILMLIERRSAETAVADATQHDHEFLRNLRRYADYSLRIAKEFMQLARAERLEKDTFVPIAPADIVRDAIDQVWFAAERKAIKLHGPEVSADTLLIRANPDMLVRAIVNLLDNAIKYSAHQTEIRVRIEETNDRHVALHINDQGIGMSDDTLQHLFEPFYQAERQHDIDGGVGLGLPFVRAVIQRHGGTIHVSSVLGRGTEFVIRLPLFP</sequence>
<dbReference type="InterPro" id="IPR003661">
    <property type="entry name" value="HisK_dim/P_dom"/>
</dbReference>
<keyword evidence="11" id="KW-1185">Reference proteome</keyword>
<evidence type="ECO:0000313" key="10">
    <source>
        <dbReference type="EMBL" id="AOJ03748.1"/>
    </source>
</evidence>
<dbReference type="PANTHER" id="PTHR43711:SF26">
    <property type="entry name" value="SENSOR HISTIDINE KINASE RCSC"/>
    <property type="match status" value="1"/>
</dbReference>
<proteinExistence type="predicted"/>
<dbReference type="InterPro" id="IPR003594">
    <property type="entry name" value="HATPase_dom"/>
</dbReference>
<dbReference type="InterPro" id="IPR036890">
    <property type="entry name" value="HATPase_C_sf"/>
</dbReference>
<feature type="transmembrane region" description="Helical" evidence="8">
    <location>
        <begin position="319"/>
        <end position="336"/>
    </location>
</feature>
<gene>
    <name evidence="10" type="ORF">WS70_17585</name>
</gene>
<dbReference type="Gene3D" id="1.10.287.130">
    <property type="match status" value="1"/>
</dbReference>
<dbReference type="InterPro" id="IPR005467">
    <property type="entry name" value="His_kinase_dom"/>
</dbReference>
<dbReference type="Proteomes" id="UP000062519">
    <property type="component" value="Chromosome 2"/>
</dbReference>
<evidence type="ECO:0000256" key="1">
    <source>
        <dbReference type="ARBA" id="ARBA00000085"/>
    </source>
</evidence>